<organism evidence="2 3">
    <name type="scientific">Plectus sambesii</name>
    <dbReference type="NCBI Taxonomy" id="2011161"/>
    <lineage>
        <taxon>Eukaryota</taxon>
        <taxon>Metazoa</taxon>
        <taxon>Ecdysozoa</taxon>
        <taxon>Nematoda</taxon>
        <taxon>Chromadorea</taxon>
        <taxon>Plectida</taxon>
        <taxon>Plectina</taxon>
        <taxon>Plectoidea</taxon>
        <taxon>Plectidae</taxon>
        <taxon>Plectus</taxon>
    </lineage>
</organism>
<reference evidence="3" key="1">
    <citation type="submission" date="2022-11" db="UniProtKB">
        <authorList>
            <consortium name="WormBaseParasite"/>
        </authorList>
    </citation>
    <scope>IDENTIFICATION</scope>
</reference>
<evidence type="ECO:0000256" key="1">
    <source>
        <dbReference type="SAM" id="MobiDB-lite"/>
    </source>
</evidence>
<feature type="region of interest" description="Disordered" evidence="1">
    <location>
        <begin position="42"/>
        <end position="92"/>
    </location>
</feature>
<feature type="compositionally biased region" description="Polar residues" evidence="1">
    <location>
        <begin position="53"/>
        <end position="64"/>
    </location>
</feature>
<evidence type="ECO:0000313" key="2">
    <source>
        <dbReference type="Proteomes" id="UP000887566"/>
    </source>
</evidence>
<evidence type="ECO:0000313" key="3">
    <source>
        <dbReference type="WBParaSite" id="PSAMB.scaffold6914size8594.g29291.t2"/>
    </source>
</evidence>
<sequence length="140" mass="14782">QGDLELEVVFVSPDQDSDDDSNVVVETDSGLSFNLYEPFGDGGGDVATPVANGGSTTTNGSVPNGNAHGDHAAEAVAGPSVDAPSKQPSNEIHDNRLVETVFPQGLVALTLKERLHQLSQDQASWKTDSVFNCEFPNQML</sequence>
<proteinExistence type="predicted"/>
<keyword evidence="2" id="KW-1185">Reference proteome</keyword>
<protein>
    <submittedName>
        <fullName evidence="3">Uncharacterized protein</fullName>
    </submittedName>
</protein>
<dbReference type="WBParaSite" id="PSAMB.scaffold6914size8594.g29291.t2">
    <property type="protein sequence ID" value="PSAMB.scaffold6914size8594.g29291.t2"/>
    <property type="gene ID" value="PSAMB.scaffold6914size8594.g29291"/>
</dbReference>
<accession>A0A914X8V8</accession>
<name>A0A914X8V8_9BILA</name>
<dbReference type="AlphaFoldDB" id="A0A914X8V8"/>
<dbReference type="Proteomes" id="UP000887566">
    <property type="component" value="Unplaced"/>
</dbReference>